<proteinExistence type="predicted"/>
<name>A0ACD5YVR2_AVESA</name>
<evidence type="ECO:0000313" key="1">
    <source>
        <dbReference type="EnsemblPlants" id="AVESA.00010b.r2.6AG1046420.1.CDS"/>
    </source>
</evidence>
<organism evidence="1 2">
    <name type="scientific">Avena sativa</name>
    <name type="common">Oat</name>
    <dbReference type="NCBI Taxonomy" id="4498"/>
    <lineage>
        <taxon>Eukaryota</taxon>
        <taxon>Viridiplantae</taxon>
        <taxon>Streptophyta</taxon>
        <taxon>Embryophyta</taxon>
        <taxon>Tracheophyta</taxon>
        <taxon>Spermatophyta</taxon>
        <taxon>Magnoliopsida</taxon>
        <taxon>Liliopsida</taxon>
        <taxon>Poales</taxon>
        <taxon>Poaceae</taxon>
        <taxon>BOP clade</taxon>
        <taxon>Pooideae</taxon>
        <taxon>Poodae</taxon>
        <taxon>Poeae</taxon>
        <taxon>Poeae Chloroplast Group 1 (Aveneae type)</taxon>
        <taxon>Aveninae</taxon>
        <taxon>Avena</taxon>
    </lineage>
</organism>
<sequence>MIFLKNTKQKLNLYKKKVFQEKGEPKHLGVAMDPGPTSPDPCHPSPDQRRERLVGVVVVAWKRKHPLSPCCMDPWRRQSHRRGEEAAGRIVGRRRSRSHARQGRESWPPLLDRDSAAGLDKVGRGGCGSWRKRETRRRGWSCGSLTGLYPIEQFSFSPIQSNHLLPPPLLCAHSRRRPAHHLPPPLLRSPPPRRPSPDHLPPLLHHPTGQPPRPHAGGLPSSGGWAESLRRMADAKVLHVHHGGRVVQSDCGVEFVDMAKTVIFFPTSPSLSDVVVKVRAALGWSDKGDEVVLEGRYDAGGSRSYTEMIPINGDNEWDLYKELVEKSQIKSLVVFAVKVTGHAHIVIDLNKRPSIIKRSNDDRPEDVYDAGPSQPPVWDTENQQDEDYLEEIVEEPIYVERERVEIIEEKMNVETLEPIEEEFVAVSPINIPSSPCVPLVASSMLEGDPYTYEDENEEDEGYEHAYATDSDDDRSVPKFSEKETDAFVKVWGRDPNVHEFKDVRQAHLAVADSNLREYGPERPRPLTEDEAQSRPRARPLIYPGLKLKAMLDMQAWFQEYVVSHHRPYIVFKSDQNERYVLICENEGCPWKVWARKKKPEGWWKISKYEGPHTCGNAVLEGNKHRQLTSTFIAHRCANAIKATPTLQAASFVQFVKLIFDYHIKYGKAWRAKQMAMEMVYGDWEEAYGRLPRLLAAMAHRNPGMTHIVQPHPIETRTVEGVKYQVFRRAFWCFRPCVEAFKHCRPFLCVDGTFLTGKFRGTLLVAISCDTDNRLVPLAFALVEKEDNVSWIWFMHLVRTTIVGPGREVCVISDRNPAILNAMRAEIPEHPLVKHRWCIRHFAGNFYRACHNREMTEYLRRLTLVFEPAVFEEMFNELYGLTNEKGKGFLRENLPKKHLWAQAFDQDGVRYGHMTSNMAEIFNKVLKGIRTLPVTAIASFTFDKCNEYWVTRSDKVKVLINADKRWPKTVEEELGYQATKSHDQTWTCFDKEVWKYEVSEVGGTNSGGEQYGGRKYVVVLAQYSCMCQMPLQIHLPCSHIITACRARAVDPYNSVSRFYNLEELYRTWAGRFEPYLDMAQWPKYTGPVYLRDSKLMIDTKGRRETKQFKMDMDQADGGTTFKRPRPNDDFVEDSVKNRCSVCGEKGHKNTKKLSSEDRKKKLAAEKAAAEAAAAVAASNPSSSGRGRGPKRPRGTRHMKGWWLGHGTIFLRRSTRRATEVAYSRKPRIYYPFAYVDTRSIQSRCFFDERYTPYLRRANLIGFVTMIERGLPTYNSVALTALVDRWHVETHTFHLPCGEMTTTLQDMAMLTALPISGWAVTGKIQADRFRDMVEELLGVTWQPYTVSELGEDFNLNPMCTQDMDMWTKRCPLICFYAVEYHLPHRVGMQFGLIEGKNKSITDWEHHHREYIQEWNDKASHKDILQQSWTYNNNRDYETWLQKATRVHLKPIWTNIDFLEEGSDEPNEFDKEVRMDKRVDHGPVRNRVVGELVRGIKEAEVALRVTPGSPAAESTLRKCLEKLVKRSRSLVSRLGCRDPTADMTSLQPSPPTSGGSGSIYNSGDGTSIESDTPLSMFRGASSSQTVHDGPEPSQSQVCRDVGAISPGAELCNVGAVSSGAEVRRLYSSSAPNQTQKVCLGTNPAPEFGAISTGAELCNVSAVSSGAEVRRLYSSSAPHQTQKVCLGEQIQPSVRRHFTWRRTVQRRRRFKWRRSSAPIFVFGATPDTEGVSGGTNPAPAFGAISPGVELCNVGAVASGAEVRRLYSSSAPHQTQKTFDDFGATATLKLGYAMTGGSEMLGEGIGIVLGQTARVNGQCGFFQWCDDPFPVEARVLIMDQRVEIENLKERIRALGGEP</sequence>
<protein>
    <submittedName>
        <fullName evidence="1">Uncharacterized protein</fullName>
    </submittedName>
</protein>
<keyword evidence="2" id="KW-1185">Reference proteome</keyword>
<accession>A0ACD5YVR2</accession>
<dbReference type="EnsemblPlants" id="AVESA.00010b.r2.6AG1046420.1">
    <property type="protein sequence ID" value="AVESA.00010b.r2.6AG1046420.1.CDS"/>
    <property type="gene ID" value="AVESA.00010b.r2.6AG1046420"/>
</dbReference>
<dbReference type="Proteomes" id="UP001732700">
    <property type="component" value="Chromosome 6A"/>
</dbReference>
<evidence type="ECO:0000313" key="2">
    <source>
        <dbReference type="Proteomes" id="UP001732700"/>
    </source>
</evidence>
<reference evidence="1" key="2">
    <citation type="submission" date="2025-09" db="UniProtKB">
        <authorList>
            <consortium name="EnsemblPlants"/>
        </authorList>
    </citation>
    <scope>IDENTIFICATION</scope>
</reference>
<reference evidence="1" key="1">
    <citation type="submission" date="2021-05" db="EMBL/GenBank/DDBJ databases">
        <authorList>
            <person name="Scholz U."/>
            <person name="Mascher M."/>
            <person name="Fiebig A."/>
        </authorList>
    </citation>
    <scope>NUCLEOTIDE SEQUENCE [LARGE SCALE GENOMIC DNA]</scope>
</reference>